<name>A0ABX2AUX1_9BACT</name>
<feature type="domain" description="TerY-C metal binding" evidence="1">
    <location>
        <begin position="7"/>
        <end position="114"/>
    </location>
</feature>
<dbReference type="Proteomes" id="UP001193734">
    <property type="component" value="Unassembled WGS sequence"/>
</dbReference>
<protein>
    <recommendedName>
        <fullName evidence="1">TerY-C metal binding domain-containing protein</fullName>
    </recommendedName>
</protein>
<dbReference type="RefSeq" id="WP_172177546.1">
    <property type="nucleotide sequence ID" value="NZ_CASGIA010000028.1"/>
</dbReference>
<gene>
    <name evidence="2" type="ORF">HPS55_08000</name>
</gene>
<dbReference type="EMBL" id="JABKKE010000011">
    <property type="protein sequence ID" value="NPE14269.1"/>
    <property type="molecule type" value="Genomic_DNA"/>
</dbReference>
<reference evidence="2 3" key="1">
    <citation type="submission" date="2020-05" db="EMBL/GenBank/DDBJ databases">
        <title>Distinct polysaccharide utilization as determinants for interspecies competition between intestinal Prevotella spp.</title>
        <authorList>
            <person name="Galvez E.J.C."/>
            <person name="Iljazovic A."/>
            <person name="Strowig T."/>
        </authorList>
    </citation>
    <scope>NUCLEOTIDE SEQUENCE [LARGE SCALE GENOMIC DNA]</scope>
    <source>
        <strain evidence="2 3">PROD</strain>
    </source>
</reference>
<evidence type="ECO:0000259" key="1">
    <source>
        <dbReference type="Pfam" id="PF15616"/>
    </source>
</evidence>
<proteinExistence type="predicted"/>
<dbReference type="InterPro" id="IPR028274">
    <property type="entry name" value="TerY-C"/>
</dbReference>
<sequence>MKNPKKDLMVVMGMCSRTGRPYGVTVEKHGSYCDLQWAFKISASSAKREGYDRNSFHGAVNTDSNFPGCPHCGSQGWYICGHCKTMICNDQEEGKVTCPKCGKTSNLVITDEFDLKGGGNM</sequence>
<dbReference type="Pfam" id="PF15616">
    <property type="entry name" value="TerY_C"/>
    <property type="match status" value="1"/>
</dbReference>
<organism evidence="2 3">
    <name type="scientific">Xylanibacter rodentium</name>
    <dbReference type="NCBI Taxonomy" id="2736289"/>
    <lineage>
        <taxon>Bacteria</taxon>
        <taxon>Pseudomonadati</taxon>
        <taxon>Bacteroidota</taxon>
        <taxon>Bacteroidia</taxon>
        <taxon>Bacteroidales</taxon>
        <taxon>Prevotellaceae</taxon>
        <taxon>Xylanibacter</taxon>
    </lineage>
</organism>
<keyword evidence="3" id="KW-1185">Reference proteome</keyword>
<accession>A0ABX2AUX1</accession>
<dbReference type="GeneID" id="82157709"/>
<evidence type="ECO:0000313" key="2">
    <source>
        <dbReference type="EMBL" id="NPE14269.1"/>
    </source>
</evidence>
<comment type="caution">
    <text evidence="2">The sequence shown here is derived from an EMBL/GenBank/DDBJ whole genome shotgun (WGS) entry which is preliminary data.</text>
</comment>
<evidence type="ECO:0000313" key="3">
    <source>
        <dbReference type="Proteomes" id="UP001193734"/>
    </source>
</evidence>